<dbReference type="AlphaFoldDB" id="K2M058"/>
<reference evidence="1 2" key="1">
    <citation type="journal article" date="2012" name="BMC Genomics">
        <title>Comparative genomic analysis of human infective Trypanosoma cruzi lineages with the bat-restricted subspecies T. cruzi marinkellei.</title>
        <authorList>
            <person name="Franzen O."/>
            <person name="Talavera-Lopez C."/>
            <person name="Ochaya S."/>
            <person name="Butler C.E."/>
            <person name="Messenger L.A."/>
            <person name="Lewis M.D."/>
            <person name="Llewellyn M.S."/>
            <person name="Marinkelle C.J."/>
            <person name="Tyler K.M."/>
            <person name="Miles M.A."/>
            <person name="Andersson B."/>
        </authorList>
    </citation>
    <scope>NUCLEOTIDE SEQUENCE [LARGE SCALE GENOMIC DNA]</scope>
    <source>
        <strain evidence="1 2">B7</strain>
    </source>
</reference>
<accession>K2M058</accession>
<dbReference type="Proteomes" id="UP000007350">
    <property type="component" value="Unassembled WGS sequence"/>
</dbReference>
<feature type="non-terminal residue" evidence="1">
    <location>
        <position position="269"/>
    </location>
</feature>
<dbReference type="EMBL" id="AHKC01015984">
    <property type="protein sequence ID" value="EKF28333.1"/>
    <property type="molecule type" value="Genomic_DNA"/>
</dbReference>
<evidence type="ECO:0000313" key="1">
    <source>
        <dbReference type="EMBL" id="EKF28333.1"/>
    </source>
</evidence>
<gene>
    <name evidence="1" type="ORF">MOQ_007922</name>
</gene>
<comment type="caution">
    <text evidence="1">The sequence shown here is derived from an EMBL/GenBank/DDBJ whole genome shotgun (WGS) entry which is preliminary data.</text>
</comment>
<dbReference type="OrthoDB" id="281757at2759"/>
<evidence type="ECO:0000313" key="2">
    <source>
        <dbReference type="Proteomes" id="UP000007350"/>
    </source>
</evidence>
<keyword evidence="1" id="KW-0808">Transferase</keyword>
<keyword evidence="2" id="KW-1185">Reference proteome</keyword>
<organism evidence="1 2">
    <name type="scientific">Trypanosoma cruzi marinkellei</name>
    <dbReference type="NCBI Taxonomy" id="85056"/>
    <lineage>
        <taxon>Eukaryota</taxon>
        <taxon>Discoba</taxon>
        <taxon>Euglenozoa</taxon>
        <taxon>Kinetoplastea</taxon>
        <taxon>Metakinetoplastina</taxon>
        <taxon>Trypanosomatida</taxon>
        <taxon>Trypanosomatidae</taxon>
        <taxon>Trypanosoma</taxon>
        <taxon>Schizotrypanum</taxon>
    </lineage>
</organism>
<sequence length="269" mass="29634">MGEDRESGATQYTFLGVQFDHAHRAVSLRKKFVRSVRAMPALSSLTIVGVEVTASRFLCAAVILRTRLCDCYFFSKAVRRRLSVHNRGIVLETSPASLPPAAVGLGEGFRRMIENNRKRNIKPTGKASAATITDASLHGWGAVFIPDSGHVKIAGGKWERKPFLIMQHKARGALGLIGSSSILPSTIDVLVDNTSLQGAVNKESSKSHAMTWKPQRIYEFLDARGIQAIFACGLQTAYHSIVFLHLRTWRRGGKCEGQRRGQCGWRSSN</sequence>
<dbReference type="GO" id="GO:0032259">
    <property type="term" value="P:methylation"/>
    <property type="evidence" value="ECO:0007669"/>
    <property type="project" value="UniProtKB-KW"/>
</dbReference>
<protein>
    <submittedName>
        <fullName evidence="1">Lanosterol 14-alpha-demethylase, putative</fullName>
    </submittedName>
</protein>
<name>K2M058_TRYCR</name>
<dbReference type="GO" id="GO:0008168">
    <property type="term" value="F:methyltransferase activity"/>
    <property type="evidence" value="ECO:0007669"/>
    <property type="project" value="UniProtKB-KW"/>
</dbReference>
<proteinExistence type="predicted"/>
<keyword evidence="1" id="KW-0489">Methyltransferase</keyword>